<feature type="domain" description="Peptidase C39" evidence="1">
    <location>
        <begin position="177"/>
        <end position="260"/>
    </location>
</feature>
<organism evidence="2 3">
    <name type="scientific">Candidatus Sherwoodlollariibacterium unditelluris</name>
    <dbReference type="NCBI Taxonomy" id="1974757"/>
    <lineage>
        <taxon>Bacteria</taxon>
        <taxon>Pseudomonadati</taxon>
        <taxon>Candidatus Omnitrophota</taxon>
        <taxon>Candidatus Sherwoodlollariibacterium</taxon>
    </lineage>
</organism>
<reference evidence="2 3" key="1">
    <citation type="submission" date="2017-09" db="EMBL/GenBank/DDBJ databases">
        <title>Depth-based differentiation of microbial function through sediment-hosted aquifers and enrichment of novel symbionts in the deep terrestrial subsurface.</title>
        <authorList>
            <person name="Probst A.J."/>
            <person name="Ladd B."/>
            <person name="Jarett J.K."/>
            <person name="Geller-Mcgrath D.E."/>
            <person name="Sieber C.M."/>
            <person name="Emerson J.B."/>
            <person name="Anantharaman K."/>
            <person name="Thomas B.C."/>
            <person name="Malmstrom R."/>
            <person name="Stieglmeier M."/>
            <person name="Klingl A."/>
            <person name="Woyke T."/>
            <person name="Ryan C.M."/>
            <person name="Banfield J.F."/>
        </authorList>
    </citation>
    <scope>NUCLEOTIDE SEQUENCE [LARGE SCALE GENOMIC DNA]</scope>
    <source>
        <strain evidence="2">CG23_combo_of_CG06-09_8_20_14_all_41_10</strain>
    </source>
</reference>
<protein>
    <recommendedName>
        <fullName evidence="1">Peptidase C39 domain-containing protein</fullName>
    </recommendedName>
</protein>
<dbReference type="Pfam" id="PF03412">
    <property type="entry name" value="Peptidase_C39"/>
    <property type="match status" value="1"/>
</dbReference>
<evidence type="ECO:0000259" key="1">
    <source>
        <dbReference type="Pfam" id="PF03412"/>
    </source>
</evidence>
<dbReference type="Proteomes" id="UP000231292">
    <property type="component" value="Unassembled WGS sequence"/>
</dbReference>
<evidence type="ECO:0000313" key="3">
    <source>
        <dbReference type="Proteomes" id="UP000231292"/>
    </source>
</evidence>
<dbReference type="GO" id="GO:0008233">
    <property type="term" value="F:peptidase activity"/>
    <property type="evidence" value="ECO:0007669"/>
    <property type="project" value="InterPro"/>
</dbReference>
<gene>
    <name evidence="2" type="ORF">COX41_05775</name>
</gene>
<dbReference type="InterPro" id="IPR005074">
    <property type="entry name" value="Peptidase_C39"/>
</dbReference>
<dbReference type="GO" id="GO:0006508">
    <property type="term" value="P:proteolysis"/>
    <property type="evidence" value="ECO:0007669"/>
    <property type="project" value="InterPro"/>
</dbReference>
<dbReference type="EMBL" id="PCRK01000149">
    <property type="protein sequence ID" value="PIP18898.1"/>
    <property type="molecule type" value="Genomic_DNA"/>
</dbReference>
<dbReference type="AlphaFoldDB" id="A0A2G9YI28"/>
<dbReference type="GO" id="GO:0016020">
    <property type="term" value="C:membrane"/>
    <property type="evidence" value="ECO:0007669"/>
    <property type="project" value="InterPro"/>
</dbReference>
<name>A0A2G9YI28_9BACT</name>
<sequence>MIKPETHTEDRVVAKKEAKEKFHSSFKAWIRVVAFIVAAVFLPEQVAQAVEYDWRVLWHNPAVGAIAPSYLKDLGNIDTALAIRNVLKDIANKPITAIKISSNLTINLDNPLKMSNQRIEEIYEWLKGKPCGTKSLYDYLNYSGKQVAEGDIAILALTIDILNDVVKPEGNPGVIKTSLYALSKASEFFGQKLYPVKLDANSRTHELTNNLVPFIAHLNGDHYVLVTRVTEDKIYFSDDHREEFLPKEKFLNTFSGYALVQGLSLKGTVPVTDSEAKKVLGAKSDSSNSWTPTAPQKQMQDYSSSVMQSLDNEISSMRSAAENRFTRDIAISVGTAVALAGISSYGGQWFGNGAYAGMNSYTRYAITGAATGIVVNKMQTGDW</sequence>
<evidence type="ECO:0000313" key="2">
    <source>
        <dbReference type="EMBL" id="PIP18898.1"/>
    </source>
</evidence>
<accession>A0A2G9YI28</accession>
<feature type="non-terminal residue" evidence="2">
    <location>
        <position position="383"/>
    </location>
</feature>
<dbReference type="GO" id="GO:0005524">
    <property type="term" value="F:ATP binding"/>
    <property type="evidence" value="ECO:0007669"/>
    <property type="project" value="InterPro"/>
</dbReference>
<comment type="caution">
    <text evidence="2">The sequence shown here is derived from an EMBL/GenBank/DDBJ whole genome shotgun (WGS) entry which is preliminary data.</text>
</comment>
<dbReference type="Gene3D" id="3.90.70.10">
    <property type="entry name" value="Cysteine proteinases"/>
    <property type="match status" value="1"/>
</dbReference>
<proteinExistence type="predicted"/>